<name>A0A8X6HN69_TRICU</name>
<reference evidence="1" key="1">
    <citation type="submission" date="2020-07" db="EMBL/GenBank/DDBJ databases">
        <title>Multicomponent nature underlies the extraordinary mechanical properties of spider dragline silk.</title>
        <authorList>
            <person name="Kono N."/>
            <person name="Nakamura H."/>
            <person name="Mori M."/>
            <person name="Yoshida Y."/>
            <person name="Ohtoshi R."/>
            <person name="Malay A.D."/>
            <person name="Moran D.A.P."/>
            <person name="Tomita M."/>
            <person name="Numata K."/>
            <person name="Arakawa K."/>
        </authorList>
    </citation>
    <scope>NUCLEOTIDE SEQUENCE</scope>
</reference>
<evidence type="ECO:0000313" key="2">
    <source>
        <dbReference type="Proteomes" id="UP000887116"/>
    </source>
</evidence>
<comment type="caution">
    <text evidence="1">The sequence shown here is derived from an EMBL/GenBank/DDBJ whole genome shotgun (WGS) entry which is preliminary data.</text>
</comment>
<dbReference type="EMBL" id="BMAO01018901">
    <property type="protein sequence ID" value="GFR27032.1"/>
    <property type="molecule type" value="Genomic_DNA"/>
</dbReference>
<dbReference type="Proteomes" id="UP000887116">
    <property type="component" value="Unassembled WGS sequence"/>
</dbReference>
<evidence type="ECO:0000313" key="1">
    <source>
        <dbReference type="EMBL" id="GFR27032.1"/>
    </source>
</evidence>
<proteinExistence type="predicted"/>
<dbReference type="AlphaFoldDB" id="A0A8X6HN69"/>
<gene>
    <name evidence="1" type="ORF">TNCT_173461</name>
</gene>
<keyword evidence="2" id="KW-1185">Reference proteome</keyword>
<protein>
    <submittedName>
        <fullName evidence="1">Uncharacterized protein</fullName>
    </submittedName>
</protein>
<organism evidence="1 2">
    <name type="scientific">Trichonephila clavata</name>
    <name type="common">Joro spider</name>
    <name type="synonym">Nephila clavata</name>
    <dbReference type="NCBI Taxonomy" id="2740835"/>
    <lineage>
        <taxon>Eukaryota</taxon>
        <taxon>Metazoa</taxon>
        <taxon>Ecdysozoa</taxon>
        <taxon>Arthropoda</taxon>
        <taxon>Chelicerata</taxon>
        <taxon>Arachnida</taxon>
        <taxon>Araneae</taxon>
        <taxon>Araneomorphae</taxon>
        <taxon>Entelegynae</taxon>
        <taxon>Araneoidea</taxon>
        <taxon>Nephilidae</taxon>
        <taxon>Trichonephila</taxon>
    </lineage>
</organism>
<sequence>MKESPIDGRAVPADSITNIRASSRGYFSNSVASSPVQKIIPHQPSPVETFQLLSYCLCRDITKCGKKIPYHYRSTMLHRNSLLTIVGSQIAL</sequence>
<accession>A0A8X6HN69</accession>